<dbReference type="Proteomes" id="UP000018720">
    <property type="component" value="Unassembled WGS sequence"/>
</dbReference>
<gene>
    <name evidence="1" type="ORF">LEP1GSC178_1447</name>
</gene>
<reference evidence="1 2" key="1">
    <citation type="submission" date="2012-08" db="EMBL/GenBank/DDBJ databases">
        <authorList>
            <person name="Harkins D.M."/>
            <person name="Durkin A.S."/>
            <person name="Selengut J.D."/>
            <person name="Sanka R."/>
            <person name="DePew J."/>
            <person name="Purushe J."/>
            <person name="Matthias M.A."/>
            <person name="Vinetz J.M."/>
            <person name="Sutton G.G."/>
            <person name="Nelson W.C."/>
            <person name="Fouts D.E."/>
        </authorList>
    </citation>
    <scope>NUCLEOTIDE SEQUENCE [LARGE SCALE GENOMIC DNA]</scope>
    <source>
        <strain evidence="1 2">MMD4847</strain>
    </source>
</reference>
<sequence length="40" mass="4740">MESIMIMGIPKATDFFLLKCSDRNDILILIIPQRNYLRKK</sequence>
<keyword evidence="2" id="KW-1185">Reference proteome</keyword>
<protein>
    <submittedName>
        <fullName evidence="1">Uncharacterized protein</fullName>
    </submittedName>
</protein>
<evidence type="ECO:0000313" key="2">
    <source>
        <dbReference type="Proteomes" id="UP000018720"/>
    </source>
</evidence>
<proteinExistence type="predicted"/>
<evidence type="ECO:0000313" key="1">
    <source>
        <dbReference type="EMBL" id="EJZ40685.1"/>
    </source>
</evidence>
<name>A0ABN0H4P7_9LEPT</name>
<accession>A0ABN0H4P7</accession>
<organism evidence="1 2">
    <name type="scientific">Leptospira licerasiae str. MMD4847</name>
    <dbReference type="NCBI Taxonomy" id="1049971"/>
    <lineage>
        <taxon>Bacteria</taxon>
        <taxon>Pseudomonadati</taxon>
        <taxon>Spirochaetota</taxon>
        <taxon>Spirochaetia</taxon>
        <taxon>Leptospirales</taxon>
        <taxon>Leptospiraceae</taxon>
        <taxon>Leptospira</taxon>
    </lineage>
</organism>
<comment type="caution">
    <text evidence="1">The sequence shown here is derived from an EMBL/GenBank/DDBJ whole genome shotgun (WGS) entry which is preliminary data.</text>
</comment>
<dbReference type="EMBL" id="AHOM02000010">
    <property type="protein sequence ID" value="EJZ40685.1"/>
    <property type="molecule type" value="Genomic_DNA"/>
</dbReference>